<dbReference type="PANTHER" id="PTHR47245">
    <property type="entry name" value="PEPTIDYLPROLYL ISOMERASE"/>
    <property type="match status" value="1"/>
</dbReference>
<dbReference type="AlphaFoldDB" id="A0A1G5R997"/>
<evidence type="ECO:0000256" key="8">
    <source>
        <dbReference type="PROSITE-ProRule" id="PRU00278"/>
    </source>
</evidence>
<proteinExistence type="inferred from homology"/>
<dbReference type="InterPro" id="IPR000297">
    <property type="entry name" value="PPIase_PpiC"/>
</dbReference>
<dbReference type="Gene3D" id="3.10.50.40">
    <property type="match status" value="1"/>
</dbReference>
<dbReference type="RefSeq" id="WP_090220188.1">
    <property type="nucleotide sequence ID" value="NZ_CANLDO010000009.1"/>
</dbReference>
<evidence type="ECO:0000256" key="5">
    <source>
        <dbReference type="ARBA" id="ARBA00023110"/>
    </source>
</evidence>
<comment type="similarity">
    <text evidence="2">Belongs to the PpiC/parvulin rotamase family.</text>
</comment>
<keyword evidence="9" id="KW-0732">Signal</keyword>
<dbReference type="PROSITE" id="PS01096">
    <property type="entry name" value="PPIC_PPIASE_1"/>
    <property type="match status" value="1"/>
</dbReference>
<dbReference type="EMBL" id="FMWG01000010">
    <property type="protein sequence ID" value="SCZ69981.1"/>
    <property type="molecule type" value="Genomic_DNA"/>
</dbReference>
<evidence type="ECO:0000256" key="4">
    <source>
        <dbReference type="ARBA" id="ARBA00018370"/>
    </source>
</evidence>
<dbReference type="Proteomes" id="UP000198767">
    <property type="component" value="Unassembled WGS sequence"/>
</dbReference>
<dbReference type="STRING" id="1156985.SAMN04488118_1104"/>
<dbReference type="PANTHER" id="PTHR47245:SF2">
    <property type="entry name" value="PEPTIDYL-PROLYL CIS-TRANS ISOMERASE HP_0175-RELATED"/>
    <property type="match status" value="1"/>
</dbReference>
<evidence type="ECO:0000256" key="9">
    <source>
        <dbReference type="SAM" id="SignalP"/>
    </source>
</evidence>
<protein>
    <recommendedName>
        <fullName evidence="4">Parvulin-like PPIase</fullName>
        <ecNumber evidence="3">5.2.1.8</ecNumber>
    </recommendedName>
    <alternativeName>
        <fullName evidence="6">Peptidyl-prolyl cis-trans isomerase plp</fullName>
    </alternativeName>
    <alternativeName>
        <fullName evidence="7">Rotamase plp</fullName>
    </alternativeName>
</protein>
<evidence type="ECO:0000256" key="3">
    <source>
        <dbReference type="ARBA" id="ARBA00013194"/>
    </source>
</evidence>
<dbReference type="InterPro" id="IPR027304">
    <property type="entry name" value="Trigger_fact/SurA_dom_sf"/>
</dbReference>
<evidence type="ECO:0000256" key="6">
    <source>
        <dbReference type="ARBA" id="ARBA00030642"/>
    </source>
</evidence>
<evidence type="ECO:0000313" key="12">
    <source>
        <dbReference type="Proteomes" id="UP000198767"/>
    </source>
</evidence>
<accession>A0A1G5R997</accession>
<dbReference type="InterPro" id="IPR023058">
    <property type="entry name" value="PPIase_PpiC_CS"/>
</dbReference>
<feature type="signal peptide" evidence="9">
    <location>
        <begin position="1"/>
        <end position="25"/>
    </location>
</feature>
<dbReference type="InterPro" id="IPR046357">
    <property type="entry name" value="PPIase_dom_sf"/>
</dbReference>
<feature type="domain" description="PpiC" evidence="10">
    <location>
        <begin position="135"/>
        <end position="224"/>
    </location>
</feature>
<evidence type="ECO:0000256" key="7">
    <source>
        <dbReference type="ARBA" id="ARBA00031484"/>
    </source>
</evidence>
<gene>
    <name evidence="11" type="ORF">SAMN04488118_1104</name>
</gene>
<evidence type="ECO:0000256" key="1">
    <source>
        <dbReference type="ARBA" id="ARBA00000971"/>
    </source>
</evidence>
<sequence>MRKGLTFLPALAMAAWMVLPAPATAAPHANTVVATVNGEDITLGHMILARETLPAQYQQLPADVLYKAILDQLIQQTALKQELNGEVPRAIQLTLDNETRSLLASQVIETVMRNAATEDALREAYDTTYSTGDGGDEFHAAHILVETQEEAAEIVTELEQGADFSKLAKARSTGPSGPSGGDLGWFGLGRMVPEFETAVLDMKAGEFSQPVQTQFGWHVILLNERRKVAAPKFEEVRGQLEQQVQQNAIEEHVNKLTAHADIIRPVVEDLDPAILQDLSLVQE</sequence>
<dbReference type="GO" id="GO:0003755">
    <property type="term" value="F:peptidyl-prolyl cis-trans isomerase activity"/>
    <property type="evidence" value="ECO:0007669"/>
    <property type="project" value="UniProtKB-KW"/>
</dbReference>
<keyword evidence="8 11" id="KW-0413">Isomerase</keyword>
<keyword evidence="5 8" id="KW-0697">Rotamase</keyword>
<dbReference type="Pfam" id="PF00639">
    <property type="entry name" value="Rotamase"/>
    <property type="match status" value="1"/>
</dbReference>
<name>A0A1G5R997_9RHOB</name>
<evidence type="ECO:0000256" key="2">
    <source>
        <dbReference type="ARBA" id="ARBA00007656"/>
    </source>
</evidence>
<dbReference type="OrthoDB" id="14196at2"/>
<keyword evidence="12" id="KW-1185">Reference proteome</keyword>
<evidence type="ECO:0000313" key="11">
    <source>
        <dbReference type="EMBL" id="SCZ69981.1"/>
    </source>
</evidence>
<dbReference type="SUPFAM" id="SSF109998">
    <property type="entry name" value="Triger factor/SurA peptide-binding domain-like"/>
    <property type="match status" value="1"/>
</dbReference>
<evidence type="ECO:0000259" key="10">
    <source>
        <dbReference type="PROSITE" id="PS50198"/>
    </source>
</evidence>
<comment type="catalytic activity">
    <reaction evidence="1">
        <text>[protein]-peptidylproline (omega=180) = [protein]-peptidylproline (omega=0)</text>
        <dbReference type="Rhea" id="RHEA:16237"/>
        <dbReference type="Rhea" id="RHEA-COMP:10747"/>
        <dbReference type="Rhea" id="RHEA-COMP:10748"/>
        <dbReference type="ChEBI" id="CHEBI:83833"/>
        <dbReference type="ChEBI" id="CHEBI:83834"/>
        <dbReference type="EC" id="5.2.1.8"/>
    </reaction>
</comment>
<dbReference type="SUPFAM" id="SSF54534">
    <property type="entry name" value="FKBP-like"/>
    <property type="match status" value="1"/>
</dbReference>
<reference evidence="11 12" key="1">
    <citation type="submission" date="2016-10" db="EMBL/GenBank/DDBJ databases">
        <authorList>
            <person name="de Groot N.N."/>
        </authorList>
    </citation>
    <scope>NUCLEOTIDE SEQUENCE [LARGE SCALE GENOMIC DNA]</scope>
    <source>
        <strain evidence="11 12">U95</strain>
    </source>
</reference>
<dbReference type="InterPro" id="IPR050245">
    <property type="entry name" value="PrsA_foldase"/>
</dbReference>
<feature type="chain" id="PRO_5011769329" description="Parvulin-like PPIase" evidence="9">
    <location>
        <begin position="26"/>
        <end position="283"/>
    </location>
</feature>
<dbReference type="PROSITE" id="PS50198">
    <property type="entry name" value="PPIC_PPIASE_2"/>
    <property type="match status" value="1"/>
</dbReference>
<dbReference type="EC" id="5.2.1.8" evidence="3"/>
<organism evidence="11 12">
    <name type="scientific">Epibacterium ulvae</name>
    <dbReference type="NCBI Taxonomy" id="1156985"/>
    <lineage>
        <taxon>Bacteria</taxon>
        <taxon>Pseudomonadati</taxon>
        <taxon>Pseudomonadota</taxon>
        <taxon>Alphaproteobacteria</taxon>
        <taxon>Rhodobacterales</taxon>
        <taxon>Roseobacteraceae</taxon>
        <taxon>Epibacterium</taxon>
    </lineage>
</organism>